<organism evidence="1 2">
    <name type="scientific">Limoniibacter endophyticus</name>
    <dbReference type="NCBI Taxonomy" id="1565040"/>
    <lineage>
        <taxon>Bacteria</taxon>
        <taxon>Pseudomonadati</taxon>
        <taxon>Pseudomonadota</taxon>
        <taxon>Alphaproteobacteria</taxon>
        <taxon>Hyphomicrobiales</taxon>
        <taxon>Bartonellaceae</taxon>
        <taxon>Limoniibacter</taxon>
    </lineage>
</organism>
<accession>A0A8J3GEM5</accession>
<dbReference type="EMBL" id="BMZO01000001">
    <property type="protein sequence ID" value="GHC61342.1"/>
    <property type="molecule type" value="Genomic_DNA"/>
</dbReference>
<name>A0A8J3GEM5_9HYPH</name>
<evidence type="ECO:0000313" key="2">
    <source>
        <dbReference type="Proteomes" id="UP000641137"/>
    </source>
</evidence>
<reference evidence="1" key="1">
    <citation type="journal article" date="2014" name="Int. J. Syst. Evol. Microbiol.">
        <title>Complete genome sequence of Corynebacterium casei LMG S-19264T (=DSM 44701T), isolated from a smear-ripened cheese.</title>
        <authorList>
            <consortium name="US DOE Joint Genome Institute (JGI-PGF)"/>
            <person name="Walter F."/>
            <person name="Albersmeier A."/>
            <person name="Kalinowski J."/>
            <person name="Ruckert C."/>
        </authorList>
    </citation>
    <scope>NUCLEOTIDE SEQUENCE</scope>
    <source>
        <strain evidence="1">KCTC 42097</strain>
    </source>
</reference>
<dbReference type="RefSeq" id="WP_189486896.1">
    <property type="nucleotide sequence ID" value="NZ_BMZO01000001.1"/>
</dbReference>
<sequence length="66" mass="7397">MEKMLELRLRFYPENETEEITLAKHNSNDDIIVVRQGEDTIYLPKAYAGAVAESILTWISIGGTAA</sequence>
<keyword evidence="2" id="KW-1185">Reference proteome</keyword>
<protein>
    <submittedName>
        <fullName evidence="1">Uncharacterized protein</fullName>
    </submittedName>
</protein>
<comment type="caution">
    <text evidence="1">The sequence shown here is derived from an EMBL/GenBank/DDBJ whole genome shotgun (WGS) entry which is preliminary data.</text>
</comment>
<proteinExistence type="predicted"/>
<dbReference type="AlphaFoldDB" id="A0A8J3GEM5"/>
<dbReference type="Proteomes" id="UP000641137">
    <property type="component" value="Unassembled WGS sequence"/>
</dbReference>
<gene>
    <name evidence="1" type="ORF">GCM10010136_01830</name>
</gene>
<reference evidence="1" key="2">
    <citation type="submission" date="2020-09" db="EMBL/GenBank/DDBJ databases">
        <authorList>
            <person name="Sun Q."/>
            <person name="Kim S."/>
        </authorList>
    </citation>
    <scope>NUCLEOTIDE SEQUENCE</scope>
    <source>
        <strain evidence="1">KCTC 42097</strain>
    </source>
</reference>
<evidence type="ECO:0000313" key="1">
    <source>
        <dbReference type="EMBL" id="GHC61342.1"/>
    </source>
</evidence>